<feature type="region of interest" description="Disordered" evidence="16">
    <location>
        <begin position="579"/>
        <end position="776"/>
    </location>
</feature>
<dbReference type="Gene3D" id="2.40.50.140">
    <property type="entry name" value="Nucleic acid-binding proteins"/>
    <property type="match status" value="1"/>
</dbReference>
<dbReference type="EMBL" id="JAKNHJ010000009">
    <property type="protein sequence ID" value="MCG4617931.1"/>
    <property type="molecule type" value="Genomic_DNA"/>
</dbReference>
<dbReference type="InterPro" id="IPR004659">
    <property type="entry name" value="RNase_E/G"/>
</dbReference>
<evidence type="ECO:0000256" key="8">
    <source>
        <dbReference type="ARBA" id="ARBA00022723"/>
    </source>
</evidence>
<gene>
    <name evidence="18" type="ORF">L0M99_05425</name>
</gene>
<dbReference type="SMART" id="SM00316">
    <property type="entry name" value="S1"/>
    <property type="match status" value="1"/>
</dbReference>
<keyword evidence="8" id="KW-0479">Metal-binding</keyword>
<dbReference type="SUPFAM" id="SSF50249">
    <property type="entry name" value="Nucleic acid-binding proteins"/>
    <property type="match status" value="1"/>
</dbReference>
<dbReference type="InterPro" id="IPR012340">
    <property type="entry name" value="NA-bd_OB-fold"/>
</dbReference>
<feature type="compositionally biased region" description="Basic and acidic residues" evidence="16">
    <location>
        <begin position="596"/>
        <end position="612"/>
    </location>
</feature>
<protein>
    <recommendedName>
        <fullName evidence="15">Ribonuclease E</fullName>
        <ecNumber evidence="14">3.1.26.12</ecNumber>
    </recommendedName>
</protein>
<name>A0AAJ1EY65_9ACTO</name>
<evidence type="ECO:0000259" key="17">
    <source>
        <dbReference type="PROSITE" id="PS50126"/>
    </source>
</evidence>
<feature type="compositionally biased region" description="Basic and acidic residues" evidence="16">
    <location>
        <begin position="72"/>
        <end position="91"/>
    </location>
</feature>
<dbReference type="InterPro" id="IPR019307">
    <property type="entry name" value="RNA-bd_AU-1/RNase_E/G"/>
</dbReference>
<feature type="region of interest" description="Disordered" evidence="16">
    <location>
        <begin position="1"/>
        <end position="152"/>
    </location>
</feature>
<comment type="catalytic activity">
    <reaction evidence="13">
        <text>Endonucleolytic cleavage of single-stranded RNA in A- and U-rich regions.</text>
        <dbReference type="EC" id="3.1.26.12"/>
    </reaction>
</comment>
<evidence type="ECO:0000256" key="10">
    <source>
        <dbReference type="ARBA" id="ARBA00022833"/>
    </source>
</evidence>
<evidence type="ECO:0000256" key="3">
    <source>
        <dbReference type="ARBA" id="ARBA00004496"/>
    </source>
</evidence>
<evidence type="ECO:0000313" key="18">
    <source>
        <dbReference type="EMBL" id="MCG4617931.1"/>
    </source>
</evidence>
<comment type="cofactor">
    <cofactor evidence="1">
        <name>Mg(2+)</name>
        <dbReference type="ChEBI" id="CHEBI:18420"/>
    </cofactor>
</comment>
<dbReference type="NCBIfam" id="TIGR00757">
    <property type="entry name" value="RNaseEG"/>
    <property type="match status" value="1"/>
</dbReference>
<comment type="subcellular location">
    <subcellularLocation>
        <location evidence="3">Cytoplasm</location>
    </subcellularLocation>
</comment>
<dbReference type="PROSITE" id="PS50126">
    <property type="entry name" value="S1"/>
    <property type="match status" value="1"/>
</dbReference>
<evidence type="ECO:0000256" key="2">
    <source>
        <dbReference type="ARBA" id="ARBA00001947"/>
    </source>
</evidence>
<evidence type="ECO:0000313" key="19">
    <source>
        <dbReference type="Proteomes" id="UP001200537"/>
    </source>
</evidence>
<feature type="compositionally biased region" description="Basic and acidic residues" evidence="16">
    <location>
        <begin position="672"/>
        <end position="682"/>
    </location>
</feature>
<proteinExistence type="inferred from homology"/>
<evidence type="ECO:0000256" key="1">
    <source>
        <dbReference type="ARBA" id="ARBA00001946"/>
    </source>
</evidence>
<evidence type="ECO:0000256" key="16">
    <source>
        <dbReference type="SAM" id="MobiDB-lite"/>
    </source>
</evidence>
<feature type="compositionally biased region" description="Low complexity" evidence="16">
    <location>
        <begin position="614"/>
        <end position="625"/>
    </location>
</feature>
<keyword evidence="9" id="KW-0378">Hydrolase</keyword>
<dbReference type="InterPro" id="IPR003029">
    <property type="entry name" value="S1_domain"/>
</dbReference>
<dbReference type="GO" id="GO:0008033">
    <property type="term" value="P:tRNA processing"/>
    <property type="evidence" value="ECO:0007669"/>
    <property type="project" value="UniProtKB-KW"/>
</dbReference>
<dbReference type="CDD" id="cd04453">
    <property type="entry name" value="S1_RNase_E"/>
    <property type="match status" value="1"/>
</dbReference>
<keyword evidence="11" id="KW-0460">Magnesium</keyword>
<evidence type="ECO:0000256" key="7">
    <source>
        <dbReference type="ARBA" id="ARBA00022694"/>
    </source>
</evidence>
<feature type="compositionally biased region" description="Basic and acidic residues" evidence="16">
    <location>
        <begin position="626"/>
        <end position="661"/>
    </location>
</feature>
<dbReference type="GO" id="GO:0006364">
    <property type="term" value="P:rRNA processing"/>
    <property type="evidence" value="ECO:0007669"/>
    <property type="project" value="TreeGrafter"/>
</dbReference>
<feature type="compositionally biased region" description="Basic residues" evidence="16">
    <location>
        <begin position="139"/>
        <end position="152"/>
    </location>
</feature>
<feature type="domain" description="S1 motif" evidence="17">
    <location>
        <begin position="205"/>
        <end position="282"/>
    </location>
</feature>
<comment type="cofactor">
    <cofactor evidence="2">
        <name>Zn(2+)</name>
        <dbReference type="ChEBI" id="CHEBI:29105"/>
    </cofactor>
</comment>
<evidence type="ECO:0000256" key="15">
    <source>
        <dbReference type="ARBA" id="ARBA00072999"/>
    </source>
</evidence>
<feature type="compositionally biased region" description="Basic residues" evidence="16">
    <location>
        <begin position="696"/>
        <end position="705"/>
    </location>
</feature>
<evidence type="ECO:0000256" key="5">
    <source>
        <dbReference type="ARBA" id="ARBA00022490"/>
    </source>
</evidence>
<evidence type="ECO:0000256" key="6">
    <source>
        <dbReference type="ARBA" id="ARBA00022664"/>
    </source>
</evidence>
<evidence type="ECO:0000256" key="13">
    <source>
        <dbReference type="ARBA" id="ARBA00050524"/>
    </source>
</evidence>
<dbReference type="GO" id="GO:0003723">
    <property type="term" value="F:RNA binding"/>
    <property type="evidence" value="ECO:0007669"/>
    <property type="project" value="UniProtKB-KW"/>
</dbReference>
<keyword evidence="12" id="KW-0694">RNA-binding</keyword>
<dbReference type="GO" id="GO:0046872">
    <property type="term" value="F:metal ion binding"/>
    <property type="evidence" value="ECO:0007669"/>
    <property type="project" value="UniProtKB-KW"/>
</dbReference>
<dbReference type="FunFam" id="2.40.50.140:FF:000066">
    <property type="entry name" value="Ribonuclease E"/>
    <property type="match status" value="1"/>
</dbReference>
<dbReference type="PANTHER" id="PTHR30001">
    <property type="entry name" value="RIBONUCLEASE"/>
    <property type="match status" value="1"/>
</dbReference>
<dbReference type="Proteomes" id="UP001200537">
    <property type="component" value="Unassembled WGS sequence"/>
</dbReference>
<feature type="compositionally biased region" description="Low complexity" evidence="16">
    <location>
        <begin position="683"/>
        <end position="695"/>
    </location>
</feature>
<dbReference type="PANTHER" id="PTHR30001:SF0">
    <property type="entry name" value="RIBONUCLEASE G"/>
    <property type="match status" value="1"/>
</dbReference>
<dbReference type="Pfam" id="PF10150">
    <property type="entry name" value="RNase_E_G"/>
    <property type="match status" value="1"/>
</dbReference>
<keyword evidence="5" id="KW-0963">Cytoplasm</keyword>
<accession>A0AAJ1EY65</accession>
<evidence type="ECO:0000256" key="9">
    <source>
        <dbReference type="ARBA" id="ARBA00022801"/>
    </source>
</evidence>
<dbReference type="GO" id="GO:0006397">
    <property type="term" value="P:mRNA processing"/>
    <property type="evidence" value="ECO:0007669"/>
    <property type="project" value="UniProtKB-KW"/>
</dbReference>
<dbReference type="GO" id="GO:0005737">
    <property type="term" value="C:cytoplasm"/>
    <property type="evidence" value="ECO:0007669"/>
    <property type="project" value="UniProtKB-SubCell"/>
</dbReference>
<organism evidence="18 19">
    <name type="scientific">Varibaculum cambriense</name>
    <dbReference type="NCBI Taxonomy" id="184870"/>
    <lineage>
        <taxon>Bacteria</taxon>
        <taxon>Bacillati</taxon>
        <taxon>Actinomycetota</taxon>
        <taxon>Actinomycetes</taxon>
        <taxon>Actinomycetales</taxon>
        <taxon>Actinomycetaceae</taxon>
        <taxon>Varibaculum</taxon>
    </lineage>
</organism>
<dbReference type="AlphaFoldDB" id="A0AAJ1EY65"/>
<evidence type="ECO:0000256" key="14">
    <source>
        <dbReference type="ARBA" id="ARBA00066879"/>
    </source>
</evidence>
<evidence type="ECO:0000256" key="11">
    <source>
        <dbReference type="ARBA" id="ARBA00022842"/>
    </source>
</evidence>
<dbReference type="GO" id="GO:0008995">
    <property type="term" value="F:ribonuclease E activity"/>
    <property type="evidence" value="ECO:0007669"/>
    <property type="project" value="UniProtKB-EC"/>
</dbReference>
<evidence type="ECO:0000256" key="4">
    <source>
        <dbReference type="ARBA" id="ARBA00005522"/>
    </source>
</evidence>
<sequence length="776" mass="85542">MFAAAPTFEPSVSEEADIEKDAKPQRHSKKKADNQGEKNAQSNSSKADKKTRGTKKSRKSDNSESETASSGKGKDNRTDQSESKQEGDENARSNNTPSGADEDDNGSSRRRRRRRSRGTADASDQIEQVKGSTRLEAKKQRRREGRKEGRRPKVITESEYLARREAVDRTMLIRSKDGLNQIAVLEDNVLVEHYVSRHTQTTMVGSVYRGKVQNVLPSMEAAFVDLGRGRNAVLYAGEVNWDVAGMKGRPRRIEEALKSGDSITVQVTKDPIGHKGARLTSQVTLPGRFLVLVPGGSMTGISRKLPEVERRRLKKLLKVIVPKDFGVIIRTAAEGASEEQLRQDVERLQKQWEKIEKNAASSKSAPYLLHGEPELALRVVRDVFNEDFQKLIVQGKETFGQVDSYVKEFAPDLRDRVEQWVGADDIFAAHRVDEQLAKGMDRKVWLPSGGYLIIDRTEAMTVIDVNTGKYTGSGGTLEETVTRNNLESAEEIVRQLRLRDIGGIVVIDFVDMVLESNRDLVLRRLVECLGRDRTRHQVTEVTSLGLVQMTRKRVGEGLVEAFSTPCEHCEGRGFIVHTHPVENGANSDENLRAQGQKRERKEEKRSKTDSKNRASMAKVAAAASKAHQEQPDMDRSKLEEQPASPADKHHSQNLGEREAKEPANQQDAVTAPKERDNKDAAAAEKPATKAGSKTAGAKKVHKKAKQGANGQTRAAATSGTVTPASEGAVMTIPSSGAAKSVSLEQLGASSPTWEKKTDSDEEPGEQPPRRHAAVTA</sequence>
<keyword evidence="10" id="KW-0862">Zinc</keyword>
<comment type="similarity">
    <text evidence="4">Belongs to the RNase E/G family.</text>
</comment>
<keyword evidence="7" id="KW-0819">tRNA processing</keyword>
<dbReference type="EC" id="3.1.26.12" evidence="14"/>
<feature type="compositionally biased region" description="Polar residues" evidence="16">
    <location>
        <begin position="708"/>
        <end position="723"/>
    </location>
</feature>
<keyword evidence="6" id="KW-0507">mRNA processing</keyword>
<comment type="caution">
    <text evidence="18">The sequence shown here is derived from an EMBL/GenBank/DDBJ whole genome shotgun (WGS) entry which is preliminary data.</text>
</comment>
<feature type="compositionally biased region" description="Basic residues" evidence="16">
    <location>
        <begin position="108"/>
        <end position="117"/>
    </location>
</feature>
<reference evidence="18" key="1">
    <citation type="submission" date="2022-01" db="EMBL/GenBank/DDBJ databases">
        <title>Collection of gut derived symbiotic bacterial strains cultured from healthy donors.</title>
        <authorList>
            <person name="Lin H."/>
            <person name="Kohout C."/>
            <person name="Waligurski E."/>
            <person name="Pamer E.G."/>
        </authorList>
    </citation>
    <scope>NUCLEOTIDE SEQUENCE</scope>
    <source>
        <strain evidence="18">DFI.7.46</strain>
    </source>
</reference>
<evidence type="ECO:0000256" key="12">
    <source>
        <dbReference type="ARBA" id="ARBA00022884"/>
    </source>
</evidence>